<proteinExistence type="predicted"/>
<dbReference type="EMBL" id="FMTM01000002">
    <property type="protein sequence ID" value="SCW48813.1"/>
    <property type="molecule type" value="Genomic_DNA"/>
</dbReference>
<sequence length="94" mass="10675">MMNDSFQKHSSSWVSFSYISFGTAAFMLTAGLYMMPLDLWGKGYLAMGILMLVQTTVNITKTLRDNAESEKLIRKIEDAKTEKLLVNFNRGNEN</sequence>
<dbReference type="GO" id="GO:0006974">
    <property type="term" value="P:DNA damage response"/>
    <property type="evidence" value="ECO:0007669"/>
    <property type="project" value="TreeGrafter"/>
</dbReference>
<keyword evidence="1" id="KW-0812">Transmembrane</keyword>
<evidence type="ECO:0000259" key="2">
    <source>
        <dbReference type="Pfam" id="PF05360"/>
    </source>
</evidence>
<dbReference type="PANTHER" id="PTHR37290:SF1">
    <property type="entry name" value="INNER MEMBRANE PROTEIN YIAA"/>
    <property type="match status" value="1"/>
</dbReference>
<evidence type="ECO:0000313" key="3">
    <source>
        <dbReference type="EMBL" id="SCW48813.1"/>
    </source>
</evidence>
<dbReference type="PANTHER" id="PTHR37290">
    <property type="entry name" value="INNER MEMBRANE PROTEIN YIAA-RELATED"/>
    <property type="match status" value="1"/>
</dbReference>
<dbReference type="AlphaFoldDB" id="A0A1G4QVZ4"/>
<dbReference type="InterPro" id="IPR038972">
    <property type="entry name" value="YiaA-like"/>
</dbReference>
<organism evidence="3 4">
    <name type="scientific">Rhizobium mongolense subsp. loessense</name>
    <dbReference type="NCBI Taxonomy" id="158890"/>
    <lineage>
        <taxon>Bacteria</taxon>
        <taxon>Pseudomonadati</taxon>
        <taxon>Pseudomonadota</taxon>
        <taxon>Alphaproteobacteria</taxon>
        <taxon>Hyphomicrobiales</taxon>
        <taxon>Rhizobiaceae</taxon>
        <taxon>Rhizobium/Agrobacterium group</taxon>
        <taxon>Rhizobium</taxon>
    </lineage>
</organism>
<keyword evidence="1" id="KW-0472">Membrane</keyword>
<gene>
    <name evidence="3" type="ORF">SAMN02927900_01929</name>
</gene>
<evidence type="ECO:0000256" key="1">
    <source>
        <dbReference type="SAM" id="Phobius"/>
    </source>
</evidence>
<accession>A0A1G4QVZ4</accession>
<reference evidence="3 4" key="1">
    <citation type="submission" date="2016-10" db="EMBL/GenBank/DDBJ databases">
        <authorList>
            <person name="de Groot N.N."/>
        </authorList>
    </citation>
    <scope>NUCLEOTIDE SEQUENCE [LARGE SCALE GENOMIC DNA]</scope>
    <source>
        <strain evidence="3 4">CGMCC 1.3401</strain>
    </source>
</reference>
<feature type="transmembrane region" description="Helical" evidence="1">
    <location>
        <begin position="12"/>
        <end position="33"/>
    </location>
</feature>
<dbReference type="GO" id="GO:0005886">
    <property type="term" value="C:plasma membrane"/>
    <property type="evidence" value="ECO:0007669"/>
    <property type="project" value="TreeGrafter"/>
</dbReference>
<dbReference type="InterPro" id="IPR008024">
    <property type="entry name" value="YiaAB"/>
</dbReference>
<evidence type="ECO:0000313" key="4">
    <source>
        <dbReference type="Proteomes" id="UP000199542"/>
    </source>
</evidence>
<dbReference type="Pfam" id="PF05360">
    <property type="entry name" value="YiaAB"/>
    <property type="match status" value="1"/>
</dbReference>
<name>A0A1G4QVZ4_9HYPH</name>
<feature type="domain" description="YiaAB two helix" evidence="2">
    <location>
        <begin position="13"/>
        <end position="65"/>
    </location>
</feature>
<dbReference type="Proteomes" id="UP000199542">
    <property type="component" value="Unassembled WGS sequence"/>
</dbReference>
<keyword evidence="1" id="KW-1133">Transmembrane helix</keyword>
<protein>
    <recommendedName>
        <fullName evidence="2">YiaAB two helix domain-containing protein</fullName>
    </recommendedName>
</protein>